<keyword evidence="4" id="KW-0472">Membrane</keyword>
<comment type="subcellular location">
    <subcellularLocation>
        <location evidence="1">Membrane</location>
        <topology evidence="1">Multi-pass membrane protein</topology>
    </subcellularLocation>
</comment>
<evidence type="ECO:0000256" key="1">
    <source>
        <dbReference type="ARBA" id="ARBA00004141"/>
    </source>
</evidence>
<sequence length="518" mass="54700">MSTTVQTTHDSIELRSLSLAGTSQEIGKANSFPEPQAKYNKASGSPSTEDAVYAGVRPSALRVTLTILQPSFVNFLTSFTNGLITVGLPAIARDIHLARTLYLWPSSVYGLTSGSILLLAGAVADLIGAKKVELVGCVLVVSIVASAVPSGRPRNIGYACLGASQVLGFSTGLVASGVMVDRIGWRPGFYISGGALLATAFAAFRGLPSVAPSVGEDDTRSVWRKLYDEVDWVGGVMASAGLALLSYVLAALSADLNSIKSPLNATLLPLSVVLMAAFPLWMNYRQKHGKPALVPNSLWRNTTFASTCLMVLLSYGVMNSMELFSSLYYQEIQDASALTSSLQFLPSMTVGCVLNLTVGIFIHKVPARWLVTVSSVLCAGAPLLMALVNPAWSYWYLEFWAQVLAPMSADILFTVGLIIISDVFPEKTQGLAGGVFNTTAQFGFSLGTGICQLVALGVAGNSSGGGGHGSNESSDVDPKALLEGYRASFWTMFAFMLACALLAVFGLRKAGTVGLKRD</sequence>
<dbReference type="InterPro" id="IPR036259">
    <property type="entry name" value="MFS_trans_sf"/>
</dbReference>
<dbReference type="Gene3D" id="1.20.1250.20">
    <property type="entry name" value="MFS general substrate transporter like domains"/>
    <property type="match status" value="1"/>
</dbReference>
<keyword evidence="7" id="KW-1185">Reference proteome</keyword>
<dbReference type="PANTHER" id="PTHR42718:SF27">
    <property type="entry name" value="TRANSPORTER, PUTATIVE-RELATED"/>
    <property type="match status" value="1"/>
</dbReference>
<dbReference type="GeneID" id="28739777"/>
<dbReference type="SUPFAM" id="SSF103473">
    <property type="entry name" value="MFS general substrate transporter"/>
    <property type="match status" value="1"/>
</dbReference>
<gene>
    <name evidence="6" type="ORF">AB675_7522</name>
</gene>
<dbReference type="GO" id="GO:0022857">
    <property type="term" value="F:transmembrane transporter activity"/>
    <property type="evidence" value="ECO:0007669"/>
    <property type="project" value="InterPro"/>
</dbReference>
<dbReference type="EMBL" id="LFJN01000012">
    <property type="protein sequence ID" value="KPI40256.1"/>
    <property type="molecule type" value="Genomic_DNA"/>
</dbReference>
<evidence type="ECO:0000256" key="4">
    <source>
        <dbReference type="ARBA" id="ARBA00023136"/>
    </source>
</evidence>
<protein>
    <submittedName>
        <fullName evidence="6">Drug resistance protein</fullName>
    </submittedName>
</protein>
<reference evidence="6 7" key="1">
    <citation type="submission" date="2015-06" db="EMBL/GenBank/DDBJ databases">
        <title>Draft genome of the ant-associated black yeast Phialophora attae CBS 131958.</title>
        <authorList>
            <person name="Moreno L.F."/>
            <person name="Stielow B.J."/>
            <person name="de Hoog S."/>
            <person name="Vicente V.A."/>
            <person name="Weiss V.A."/>
            <person name="de Vries M."/>
            <person name="Cruz L.M."/>
            <person name="Souza E.M."/>
        </authorList>
    </citation>
    <scope>NUCLEOTIDE SEQUENCE [LARGE SCALE GENOMIC DNA]</scope>
    <source>
        <strain evidence="6 7">CBS 131958</strain>
    </source>
</reference>
<dbReference type="RefSeq" id="XP_018000219.1">
    <property type="nucleotide sequence ID" value="XM_018147897.1"/>
</dbReference>
<accession>A0A0N1HQK8</accession>
<dbReference type="Pfam" id="PF07690">
    <property type="entry name" value="MFS_1"/>
    <property type="match status" value="1"/>
</dbReference>
<keyword evidence="2" id="KW-0812">Transmembrane</keyword>
<comment type="caution">
    <text evidence="6">The sequence shown here is derived from an EMBL/GenBank/DDBJ whole genome shotgun (WGS) entry which is preliminary data.</text>
</comment>
<proteinExistence type="predicted"/>
<dbReference type="PANTHER" id="PTHR42718">
    <property type="entry name" value="MAJOR FACILITATOR SUPERFAMILY MULTIDRUG TRANSPORTER MFSC"/>
    <property type="match status" value="1"/>
</dbReference>
<dbReference type="Gene3D" id="1.20.1720.10">
    <property type="entry name" value="Multidrug resistance protein D"/>
    <property type="match status" value="1"/>
</dbReference>
<organism evidence="6 7">
    <name type="scientific">Cyphellophora attinorum</name>
    <dbReference type="NCBI Taxonomy" id="1664694"/>
    <lineage>
        <taxon>Eukaryota</taxon>
        <taxon>Fungi</taxon>
        <taxon>Dikarya</taxon>
        <taxon>Ascomycota</taxon>
        <taxon>Pezizomycotina</taxon>
        <taxon>Eurotiomycetes</taxon>
        <taxon>Chaetothyriomycetidae</taxon>
        <taxon>Chaetothyriales</taxon>
        <taxon>Cyphellophoraceae</taxon>
        <taxon>Cyphellophora</taxon>
    </lineage>
</organism>
<dbReference type="AlphaFoldDB" id="A0A0N1HQK8"/>
<feature type="region of interest" description="Disordered" evidence="5">
    <location>
        <begin position="28"/>
        <end position="48"/>
    </location>
</feature>
<evidence type="ECO:0000256" key="3">
    <source>
        <dbReference type="ARBA" id="ARBA00022989"/>
    </source>
</evidence>
<dbReference type="VEuPathDB" id="FungiDB:AB675_7522"/>
<dbReference type="OrthoDB" id="2130629at2759"/>
<evidence type="ECO:0000256" key="2">
    <source>
        <dbReference type="ARBA" id="ARBA00022692"/>
    </source>
</evidence>
<dbReference type="Proteomes" id="UP000038010">
    <property type="component" value="Unassembled WGS sequence"/>
</dbReference>
<keyword evidence="3" id="KW-1133">Transmembrane helix</keyword>
<name>A0A0N1HQK8_9EURO</name>
<evidence type="ECO:0000256" key="5">
    <source>
        <dbReference type="SAM" id="MobiDB-lite"/>
    </source>
</evidence>
<dbReference type="GO" id="GO:0016020">
    <property type="term" value="C:membrane"/>
    <property type="evidence" value="ECO:0007669"/>
    <property type="project" value="UniProtKB-SubCell"/>
</dbReference>
<dbReference type="InterPro" id="IPR011701">
    <property type="entry name" value="MFS"/>
</dbReference>
<evidence type="ECO:0000313" key="6">
    <source>
        <dbReference type="EMBL" id="KPI40256.1"/>
    </source>
</evidence>
<evidence type="ECO:0000313" key="7">
    <source>
        <dbReference type="Proteomes" id="UP000038010"/>
    </source>
</evidence>